<evidence type="ECO:0000256" key="6">
    <source>
        <dbReference type="ARBA" id="ARBA00023134"/>
    </source>
</evidence>
<dbReference type="InterPro" id="IPR015033">
    <property type="entry name" value="HBS1-like_N"/>
</dbReference>
<keyword evidence="5" id="KW-0648">Protein biosynthesis</keyword>
<gene>
    <name evidence="10" type="ORF">AYI68_g7282</name>
</gene>
<dbReference type="STRING" id="133383.A0A1R0GP50"/>
<evidence type="ECO:0000259" key="8">
    <source>
        <dbReference type="Pfam" id="PF00009"/>
    </source>
</evidence>
<dbReference type="Proteomes" id="UP000187455">
    <property type="component" value="Unassembled WGS sequence"/>
</dbReference>
<dbReference type="GO" id="GO:0005525">
    <property type="term" value="F:GTP binding"/>
    <property type="evidence" value="ECO:0007669"/>
    <property type="project" value="UniProtKB-KW"/>
</dbReference>
<dbReference type="Pfam" id="PF08938">
    <property type="entry name" value="HBS1_N"/>
    <property type="match status" value="1"/>
</dbReference>
<dbReference type="PANTHER" id="PTHR23115">
    <property type="entry name" value="TRANSLATION FACTOR"/>
    <property type="match status" value="1"/>
</dbReference>
<dbReference type="OrthoDB" id="342024at2759"/>
<evidence type="ECO:0000256" key="2">
    <source>
        <dbReference type="ARBA" id="ARBA00022490"/>
    </source>
</evidence>
<evidence type="ECO:0000256" key="1">
    <source>
        <dbReference type="ARBA" id="ARBA00004496"/>
    </source>
</evidence>
<keyword evidence="4" id="KW-0378">Hydrolase</keyword>
<dbReference type="InterPro" id="IPR050100">
    <property type="entry name" value="TRAFAC_GTPase_members"/>
</dbReference>
<feature type="compositionally biased region" description="Basic and acidic residues" evidence="7">
    <location>
        <begin position="268"/>
        <end position="282"/>
    </location>
</feature>
<sequence>MSRHRAVRNIDLDEELYSDENYEEEYEKTEEDLMKLASGLKSIKQKLGPTSKVSDKEIKDTLWYYFFDQAKSLSYICNEPQNIPDISSTEIKSSVTASNPASSMLSSLKGLKFPASKSKSGSIGNSDIRLNLKGPSPQKSLTISAALSALKLNKSGPNDPKAIHPLKDSSAPTLLSSLSSLNVSGPAKSKIDLSSIIGKPLNKRPETSRSERIVTSNLPLANDLEESNKPYKLSAQESDFYSFAFGSYEDHDDQSFIETFYEENIKPNELVRHEPPHPRPDPNHIPLSLNKQKGLDDDLTFLIVDLGSSKKKVVPEKPLKTETKGPKTSKVTLDSGKKKDSVGKPKNNPTTTMQQLFAFNTNSPDDIVFLAQNSGFNATKPNPGGGGSDVSTDFGMGGLKLDENKDGLNNFESANPPPQSSKKINVISEYKKRNPSEMKLNLVVVGHVDSGKSTLMGRLLYDLGQVNSRTMQKFERDSEKIGKGSFAYAWVLDENETERAR</sequence>
<comment type="subcellular location">
    <subcellularLocation>
        <location evidence="1">Cytoplasm</location>
    </subcellularLocation>
</comment>
<dbReference type="Pfam" id="PF00009">
    <property type="entry name" value="GTP_EFTU"/>
    <property type="match status" value="1"/>
</dbReference>
<keyword evidence="2" id="KW-0963">Cytoplasm</keyword>
<dbReference type="InterPro" id="IPR000795">
    <property type="entry name" value="T_Tr_GTP-bd_dom"/>
</dbReference>
<feature type="region of interest" description="Disordered" evidence="7">
    <location>
        <begin position="315"/>
        <end position="350"/>
    </location>
</feature>
<name>A0A1R0GP50_9FUNG</name>
<dbReference type="GO" id="GO:0005737">
    <property type="term" value="C:cytoplasm"/>
    <property type="evidence" value="ECO:0007669"/>
    <property type="project" value="UniProtKB-SubCell"/>
</dbReference>
<evidence type="ECO:0000256" key="5">
    <source>
        <dbReference type="ARBA" id="ARBA00022917"/>
    </source>
</evidence>
<feature type="domain" description="Tr-type G" evidence="8">
    <location>
        <begin position="440"/>
        <end position="501"/>
    </location>
</feature>
<dbReference type="EMBL" id="LSSL01005789">
    <property type="protein sequence ID" value="OLY78664.1"/>
    <property type="molecule type" value="Genomic_DNA"/>
</dbReference>
<feature type="region of interest" description="Disordered" evidence="7">
    <location>
        <begin position="268"/>
        <end position="291"/>
    </location>
</feature>
<dbReference type="GO" id="GO:0006412">
    <property type="term" value="P:translation"/>
    <property type="evidence" value="ECO:0007669"/>
    <property type="project" value="UniProtKB-KW"/>
</dbReference>
<dbReference type="InterPro" id="IPR027417">
    <property type="entry name" value="P-loop_NTPase"/>
</dbReference>
<evidence type="ECO:0000259" key="9">
    <source>
        <dbReference type="Pfam" id="PF08938"/>
    </source>
</evidence>
<organism evidence="10 11">
    <name type="scientific">Smittium mucronatum</name>
    <dbReference type="NCBI Taxonomy" id="133383"/>
    <lineage>
        <taxon>Eukaryota</taxon>
        <taxon>Fungi</taxon>
        <taxon>Fungi incertae sedis</taxon>
        <taxon>Zoopagomycota</taxon>
        <taxon>Kickxellomycotina</taxon>
        <taxon>Harpellomycetes</taxon>
        <taxon>Harpellales</taxon>
        <taxon>Legeriomycetaceae</taxon>
        <taxon>Smittium</taxon>
    </lineage>
</organism>
<protein>
    <submittedName>
        <fullName evidence="10">HBS1-like protein</fullName>
    </submittedName>
</protein>
<keyword evidence="11" id="KW-1185">Reference proteome</keyword>
<dbReference type="Gene3D" id="3.40.50.300">
    <property type="entry name" value="P-loop containing nucleotide triphosphate hydrolases"/>
    <property type="match status" value="1"/>
</dbReference>
<evidence type="ECO:0000313" key="11">
    <source>
        <dbReference type="Proteomes" id="UP000187455"/>
    </source>
</evidence>
<proteinExistence type="predicted"/>
<keyword evidence="6" id="KW-0342">GTP-binding</keyword>
<evidence type="ECO:0000256" key="3">
    <source>
        <dbReference type="ARBA" id="ARBA00022741"/>
    </source>
</evidence>
<reference evidence="10 11" key="1">
    <citation type="journal article" date="2016" name="Mol. Biol. Evol.">
        <title>Genome-Wide Survey of Gut Fungi (Harpellales) Reveals the First Horizontally Transferred Ubiquitin Gene from a Mosquito Host.</title>
        <authorList>
            <person name="Wang Y."/>
            <person name="White M.M."/>
            <person name="Kvist S."/>
            <person name="Moncalvo J.M."/>
        </authorList>
    </citation>
    <scope>NUCLEOTIDE SEQUENCE [LARGE SCALE GENOMIC DNA]</scope>
    <source>
        <strain evidence="10 11">ALG-7-W6</strain>
    </source>
</reference>
<keyword evidence="3" id="KW-0547">Nucleotide-binding</keyword>
<comment type="caution">
    <text evidence="10">The sequence shown here is derived from an EMBL/GenBank/DDBJ whole genome shotgun (WGS) entry which is preliminary data.</text>
</comment>
<accession>A0A1R0GP50</accession>
<feature type="domain" description="HBS1-like protein N-terminal" evidence="9">
    <location>
        <begin position="15"/>
        <end position="79"/>
    </location>
</feature>
<evidence type="ECO:0000256" key="7">
    <source>
        <dbReference type="SAM" id="MobiDB-lite"/>
    </source>
</evidence>
<dbReference type="AlphaFoldDB" id="A0A1R0GP50"/>
<dbReference type="SUPFAM" id="SSF52540">
    <property type="entry name" value="P-loop containing nucleoside triphosphate hydrolases"/>
    <property type="match status" value="1"/>
</dbReference>
<feature type="compositionally biased region" description="Basic and acidic residues" evidence="7">
    <location>
        <begin position="315"/>
        <end position="325"/>
    </location>
</feature>
<evidence type="ECO:0000256" key="4">
    <source>
        <dbReference type="ARBA" id="ARBA00022801"/>
    </source>
</evidence>
<dbReference type="GO" id="GO:0003924">
    <property type="term" value="F:GTPase activity"/>
    <property type="evidence" value="ECO:0007669"/>
    <property type="project" value="InterPro"/>
</dbReference>
<evidence type="ECO:0000313" key="10">
    <source>
        <dbReference type="EMBL" id="OLY78664.1"/>
    </source>
</evidence>